<organism evidence="2 3">
    <name type="scientific">Cladosporium halotolerans</name>
    <dbReference type="NCBI Taxonomy" id="1052096"/>
    <lineage>
        <taxon>Eukaryota</taxon>
        <taxon>Fungi</taxon>
        <taxon>Dikarya</taxon>
        <taxon>Ascomycota</taxon>
        <taxon>Pezizomycotina</taxon>
        <taxon>Dothideomycetes</taxon>
        <taxon>Dothideomycetidae</taxon>
        <taxon>Cladosporiales</taxon>
        <taxon>Cladosporiaceae</taxon>
        <taxon>Cladosporium</taxon>
    </lineage>
</organism>
<name>A0AB34KWJ1_9PEZI</name>
<evidence type="ECO:0000256" key="1">
    <source>
        <dbReference type="SAM" id="MobiDB-lite"/>
    </source>
</evidence>
<dbReference type="SUPFAM" id="SSF55729">
    <property type="entry name" value="Acyl-CoA N-acyltransferases (Nat)"/>
    <property type="match status" value="1"/>
</dbReference>
<accession>A0AB34KWJ1</accession>
<sequence>MEDVIRESQPVGAGSDLDAMISTNSDFVDFILPLKERLALYDRTSPPSNQPKNDATDPAKSVPQGFIDAMSVREEVFVKEQGVVLENELDFDDRRCFTWTAYASVPGHMQPVSTNALHPNRRQSTSTKLPIGTIRLVPPPNAALHHFDKHRHLDGTPYEGTVKPSFHNGKEPFIKLGRLAILKEFRGVGVSKLLVDSALTMAHDYPHVISDPPSAATKEELRDAVGDILDMGTEWTGLVLIHAQIGLQKFWSRWGFEVDEGMGIWDEEGIDHVGMWKRMDLKTKSKETAPYSYTEEPKRFRGSVS</sequence>
<proteinExistence type="predicted"/>
<dbReference type="RefSeq" id="XP_069230785.1">
    <property type="nucleotide sequence ID" value="XM_069372308.1"/>
</dbReference>
<dbReference type="Proteomes" id="UP000803884">
    <property type="component" value="Unassembled WGS sequence"/>
</dbReference>
<gene>
    <name evidence="2" type="ORF">WHR41_03702</name>
</gene>
<evidence type="ECO:0000313" key="3">
    <source>
        <dbReference type="Proteomes" id="UP000803884"/>
    </source>
</evidence>
<dbReference type="AlphaFoldDB" id="A0AB34KWJ1"/>
<dbReference type="GeneID" id="96005146"/>
<evidence type="ECO:0008006" key="4">
    <source>
        <dbReference type="Google" id="ProtNLM"/>
    </source>
</evidence>
<dbReference type="EMBL" id="JAAQHG020000009">
    <property type="protein sequence ID" value="KAL1587680.1"/>
    <property type="molecule type" value="Genomic_DNA"/>
</dbReference>
<dbReference type="Gene3D" id="3.40.630.30">
    <property type="match status" value="1"/>
</dbReference>
<reference evidence="2 3" key="1">
    <citation type="journal article" date="2020" name="Microbiol. Resour. Announc.">
        <title>Draft Genome Sequence of a Cladosporium Species Isolated from the Mesophotic Ascidian Didemnum maculosum.</title>
        <authorList>
            <person name="Gioti A."/>
            <person name="Siaperas R."/>
            <person name="Nikolaivits E."/>
            <person name="Le Goff G."/>
            <person name="Ouazzani J."/>
            <person name="Kotoulas G."/>
            <person name="Topakas E."/>
        </authorList>
    </citation>
    <scope>NUCLEOTIDE SEQUENCE [LARGE SCALE GENOMIC DNA]</scope>
    <source>
        <strain evidence="2 3">TM138-S3</strain>
    </source>
</reference>
<protein>
    <recommendedName>
        <fullName evidence="4">Glucosamine-phosphate N-acetyltransferase</fullName>
    </recommendedName>
</protein>
<dbReference type="InterPro" id="IPR016181">
    <property type="entry name" value="Acyl_CoA_acyltransferase"/>
</dbReference>
<keyword evidence="3" id="KW-1185">Reference proteome</keyword>
<evidence type="ECO:0000313" key="2">
    <source>
        <dbReference type="EMBL" id="KAL1587680.1"/>
    </source>
</evidence>
<feature type="region of interest" description="Disordered" evidence="1">
    <location>
        <begin position="42"/>
        <end position="62"/>
    </location>
</feature>
<comment type="caution">
    <text evidence="2">The sequence shown here is derived from an EMBL/GenBank/DDBJ whole genome shotgun (WGS) entry which is preliminary data.</text>
</comment>